<evidence type="ECO:0000256" key="1">
    <source>
        <dbReference type="ARBA" id="ARBA00005432"/>
    </source>
</evidence>
<gene>
    <name evidence="4" type="ORF">F1559_002309</name>
</gene>
<feature type="region of interest" description="Disordered" evidence="3">
    <location>
        <begin position="397"/>
        <end position="419"/>
    </location>
</feature>
<protein>
    <recommendedName>
        <fullName evidence="6">Alkyl transferase</fullName>
    </recommendedName>
</protein>
<evidence type="ECO:0008006" key="6">
    <source>
        <dbReference type="Google" id="ProtNLM"/>
    </source>
</evidence>
<dbReference type="GO" id="GO:0045547">
    <property type="term" value="F:ditrans,polycis-polyprenyl diphosphate synthase [(2E,6E)-farnesyl diphosphate specific] activity"/>
    <property type="evidence" value="ECO:0007669"/>
    <property type="project" value="TreeGrafter"/>
</dbReference>
<dbReference type="AlphaFoldDB" id="A0A7J7IBY4"/>
<evidence type="ECO:0000256" key="2">
    <source>
        <dbReference type="ARBA" id="ARBA00022679"/>
    </source>
</evidence>
<dbReference type="PANTHER" id="PTHR10291">
    <property type="entry name" value="DEHYDRODOLICHYL DIPHOSPHATE SYNTHASE FAMILY MEMBER"/>
    <property type="match status" value="1"/>
</dbReference>
<evidence type="ECO:0000313" key="4">
    <source>
        <dbReference type="EMBL" id="KAF6000585.1"/>
    </source>
</evidence>
<dbReference type="EMBL" id="VWRR01000019">
    <property type="protein sequence ID" value="KAF6000585.1"/>
    <property type="molecule type" value="Genomic_DNA"/>
</dbReference>
<proteinExistence type="inferred from homology"/>
<evidence type="ECO:0000256" key="3">
    <source>
        <dbReference type="SAM" id="MobiDB-lite"/>
    </source>
</evidence>
<comment type="similarity">
    <text evidence="1">Belongs to the UPP synthase family.</text>
</comment>
<dbReference type="OrthoDB" id="4437at2759"/>
<dbReference type="GO" id="GO:0005783">
    <property type="term" value="C:endoplasmic reticulum"/>
    <property type="evidence" value="ECO:0007669"/>
    <property type="project" value="TreeGrafter"/>
</dbReference>
<keyword evidence="2" id="KW-0808">Transferase</keyword>
<dbReference type="GO" id="GO:0016094">
    <property type="term" value="P:polyprenol biosynthetic process"/>
    <property type="evidence" value="ECO:0007669"/>
    <property type="project" value="TreeGrafter"/>
</dbReference>
<dbReference type="InterPro" id="IPR036424">
    <property type="entry name" value="UPP_synth-like_sf"/>
</dbReference>
<dbReference type="CDD" id="cd00475">
    <property type="entry name" value="Cis_IPPS"/>
    <property type="match status" value="1"/>
</dbReference>
<dbReference type="Proteomes" id="UP000530660">
    <property type="component" value="Unassembled WGS sequence"/>
</dbReference>
<accession>A0A7J7IBY4</accession>
<comment type="caution">
    <text evidence="4">The sequence shown here is derived from an EMBL/GenBank/DDBJ whole genome shotgun (WGS) entry which is preliminary data.</text>
</comment>
<evidence type="ECO:0000313" key="5">
    <source>
        <dbReference type="Proteomes" id="UP000530660"/>
    </source>
</evidence>
<dbReference type="Pfam" id="PF01255">
    <property type="entry name" value="Prenyltransf"/>
    <property type="match status" value="1"/>
</dbReference>
<dbReference type="NCBIfam" id="TIGR00055">
    <property type="entry name" value="uppS"/>
    <property type="match status" value="1"/>
</dbReference>
<reference evidence="4 5" key="1">
    <citation type="journal article" date="2020" name="J. Phycol.">
        <title>Comparative genome analysis reveals Cyanidiococcus gen. nov., a new extremophilic red algal genus sister to Cyanidioschyzon (Cyanidioschyzonaceae, Rhodophyta).</title>
        <authorList>
            <person name="Liu S.-L."/>
            <person name="Chiang Y.-R."/>
            <person name="Yoon H.S."/>
            <person name="Fu H.-Y."/>
        </authorList>
    </citation>
    <scope>NUCLEOTIDE SEQUENCE [LARGE SCALE GENOMIC DNA]</scope>
    <source>
        <strain evidence="4 5">THAL066</strain>
    </source>
</reference>
<dbReference type="PANTHER" id="PTHR10291:SF43">
    <property type="entry name" value="DEHYDRODOLICHYL DIPHOSPHATE SYNTHASE COMPLEX SUBUNIT DHDDS"/>
    <property type="match status" value="1"/>
</dbReference>
<keyword evidence="5" id="KW-1185">Reference proteome</keyword>
<organism evidence="4 5">
    <name type="scientific">Cyanidiococcus yangmingshanensis</name>
    <dbReference type="NCBI Taxonomy" id="2690220"/>
    <lineage>
        <taxon>Eukaryota</taxon>
        <taxon>Rhodophyta</taxon>
        <taxon>Bangiophyceae</taxon>
        <taxon>Cyanidiales</taxon>
        <taxon>Cyanidiaceae</taxon>
        <taxon>Cyanidiococcus</taxon>
    </lineage>
</organism>
<dbReference type="InterPro" id="IPR001441">
    <property type="entry name" value="UPP_synth-like"/>
</dbReference>
<dbReference type="HAMAP" id="MF_01139">
    <property type="entry name" value="ISPT"/>
    <property type="match status" value="1"/>
</dbReference>
<dbReference type="Gene3D" id="3.40.1180.10">
    <property type="entry name" value="Decaprenyl diphosphate synthase-like"/>
    <property type="match status" value="1"/>
</dbReference>
<name>A0A7J7IBY4_9RHOD</name>
<sequence>MEWLRQRMLKLLRPYAPRHVAFIMDGNRRWARQRHLEPYAGHPRGSSKLVQAAQWCFEAGVQYVTVFAFAIENFKRSEEEIDFRLMLRALRRENDSSGSIDADTYRLETLLHRHGVRIRIVGALALLPLRVRHLAEEINAHDDEVVTNRQCVANACLLNICVAYAASEELAQTMQRVQHGIRKALIQPGDIDTALFSALMWNADPACDDVVERARSSQVDLMIRTSAEPRLSNFLLWQVAACEVCGRESQLEFVDTMWPDFGLWDLLAVLVRYARNEQVKQALDATPARCRACDRSVWRGLVKEPQSRDAKQHHRGQRIRHRRQCAFLYWSDTCTRLERKELLVSCLESACERRVANQGELSGDEVLANARAPTHRECSILPAATVTTLVTRSEAAMNRSRPTGHTFEHSAPCWTSNSS</sequence>
<dbReference type="SUPFAM" id="SSF64005">
    <property type="entry name" value="Undecaprenyl diphosphate synthase"/>
    <property type="match status" value="1"/>
</dbReference>